<gene>
    <name evidence="1" type="ORF">FEZ33_10965</name>
</gene>
<reference evidence="1 2" key="1">
    <citation type="submission" date="2019-05" db="EMBL/GenBank/DDBJ databases">
        <title>The metagenome of a microbial culture collection derived from dairy environment covers the genomic content of the human microbiome.</title>
        <authorList>
            <person name="Roder T."/>
            <person name="Wuthrich D."/>
            <person name="Sattari Z."/>
            <person name="Von Ah U."/>
            <person name="Bar C."/>
            <person name="Ronchi F."/>
            <person name="Macpherson A.J."/>
            <person name="Ganal-Vonarburg S.C."/>
            <person name="Bruggmann R."/>
            <person name="Vergeres G."/>
        </authorList>
    </citation>
    <scope>NUCLEOTIDE SEQUENCE [LARGE SCALE GENOMIC DNA]</scope>
    <source>
        <strain evidence="1 2">FAM 24227</strain>
    </source>
</reference>
<dbReference type="AlphaFoldDB" id="A0A5R9DWC9"/>
<dbReference type="Proteomes" id="UP000306420">
    <property type="component" value="Unassembled WGS sequence"/>
</dbReference>
<name>A0A5R9DWC9_9LACT</name>
<dbReference type="OrthoDB" id="2963177at2"/>
<accession>A0A5R9DWC9</accession>
<protein>
    <submittedName>
        <fullName evidence="1">Uncharacterized protein</fullName>
    </submittedName>
</protein>
<dbReference type="EMBL" id="VBSP01000058">
    <property type="protein sequence ID" value="TLQ39162.1"/>
    <property type="molecule type" value="Genomic_DNA"/>
</dbReference>
<proteinExistence type="predicted"/>
<evidence type="ECO:0000313" key="1">
    <source>
        <dbReference type="EMBL" id="TLQ39162.1"/>
    </source>
</evidence>
<sequence>MSSKFLLYKLLDENLMKEAGIYLSLPKLSYADVLNDEKTIELDDSYSYKINEYDSIWSPTENELQLTQSISIKHPSKLFGLEGVTAQENTLAIAVKIHSRTSNFTENLILKKFGMKDSDIEIDFEEVFEPNSLRGTIFFEYYLIVHELHNTSLFQADEIGMQLSSEPLLAYSVSVDGDGSEFPIEEFHDPESGLWRIWMDWVDVYSDSFDSSNIRILINSAHPLYDRLYTNTNKMNQYTLNNIIVSSIILVIQKAIIIDQNIIDEDMDAEPNSIAKAIWYWVSTFNIQIDSLEDISNSAHANLDPFSKE</sequence>
<dbReference type="RefSeq" id="WP_138405423.1">
    <property type="nucleotide sequence ID" value="NZ_VBSP01000058.1"/>
</dbReference>
<evidence type="ECO:0000313" key="2">
    <source>
        <dbReference type="Proteomes" id="UP000306420"/>
    </source>
</evidence>
<comment type="caution">
    <text evidence="1">The sequence shown here is derived from an EMBL/GenBank/DDBJ whole genome shotgun (WGS) entry which is preliminary data.</text>
</comment>
<organism evidence="1 2">
    <name type="scientific">Ruoffia tabacinasalis</name>
    <dbReference type="NCBI Taxonomy" id="87458"/>
    <lineage>
        <taxon>Bacteria</taxon>
        <taxon>Bacillati</taxon>
        <taxon>Bacillota</taxon>
        <taxon>Bacilli</taxon>
        <taxon>Lactobacillales</taxon>
        <taxon>Aerococcaceae</taxon>
        <taxon>Ruoffia</taxon>
    </lineage>
</organism>